<dbReference type="InterPro" id="IPR011969">
    <property type="entry name" value="Clan_AA_Asp_peptidase_C"/>
</dbReference>
<proteinExistence type="predicted"/>
<dbReference type="SUPFAM" id="SSF50630">
    <property type="entry name" value="Acid proteases"/>
    <property type="match status" value="1"/>
</dbReference>
<dbReference type="CDD" id="cd05483">
    <property type="entry name" value="retropepsin_like_bacteria"/>
    <property type="match status" value="1"/>
</dbReference>
<protein>
    <submittedName>
        <fullName evidence="1">TIGR02281 family clan AA aspartic protease</fullName>
        <ecNumber evidence="1">3.4.23.-</ecNumber>
    </submittedName>
</protein>
<dbReference type="Proteomes" id="UP000680348">
    <property type="component" value="Unassembled WGS sequence"/>
</dbReference>
<gene>
    <name evidence="1" type="ORF">KEU06_16300</name>
</gene>
<dbReference type="InterPro" id="IPR021109">
    <property type="entry name" value="Peptidase_aspartic_dom_sf"/>
</dbReference>
<dbReference type="GO" id="GO:0006508">
    <property type="term" value="P:proteolysis"/>
    <property type="evidence" value="ECO:0007669"/>
    <property type="project" value="UniProtKB-KW"/>
</dbReference>
<reference evidence="1" key="1">
    <citation type="submission" date="2021-04" db="EMBL/GenBank/DDBJ databases">
        <title>Pseudaminobacter soli sp. nov., isolated from paddy soil contaminated by heavy metals.</title>
        <authorList>
            <person name="Zhang K."/>
        </authorList>
    </citation>
    <scope>NUCLEOTIDE SEQUENCE</scope>
    <source>
        <strain evidence="1">19-2017</strain>
    </source>
</reference>
<dbReference type="GO" id="GO:0008233">
    <property type="term" value="F:peptidase activity"/>
    <property type="evidence" value="ECO:0007669"/>
    <property type="project" value="UniProtKB-KW"/>
</dbReference>
<keyword evidence="1" id="KW-0645">Protease</keyword>
<sequence>MLRKTIIFGICVGVSASVPVLYKTNPEAVAALVGSSREQGVGIEPPAEIAKQAATRTSGISGRKVEIKADPRGHYLAEFKINGRPVTALVDTGATLVAMNFSTARRIGIKISPSDLTGSVNTANGKTRAATVELGRVDIGRISVENVPAMVLEDKALDVVLIGMAFLSRLKKFEVSEGNLLLAQ</sequence>
<evidence type="ECO:0000313" key="2">
    <source>
        <dbReference type="Proteomes" id="UP000680348"/>
    </source>
</evidence>
<accession>A0A942DYX2</accession>
<dbReference type="EMBL" id="JAGWCR010000008">
    <property type="protein sequence ID" value="MBS3650176.1"/>
    <property type="molecule type" value="Genomic_DNA"/>
</dbReference>
<dbReference type="EC" id="3.4.23.-" evidence="1"/>
<evidence type="ECO:0000313" key="1">
    <source>
        <dbReference type="EMBL" id="MBS3650176.1"/>
    </source>
</evidence>
<name>A0A942DYX2_9HYPH</name>
<keyword evidence="2" id="KW-1185">Reference proteome</keyword>
<organism evidence="1 2">
    <name type="scientific">Pseudaminobacter soli</name>
    <name type="common">ex Zhang et al. 2022</name>
    <dbReference type="NCBI Taxonomy" id="2831468"/>
    <lineage>
        <taxon>Bacteria</taxon>
        <taxon>Pseudomonadati</taxon>
        <taxon>Pseudomonadota</taxon>
        <taxon>Alphaproteobacteria</taxon>
        <taxon>Hyphomicrobiales</taxon>
        <taxon>Phyllobacteriaceae</taxon>
        <taxon>Pseudaminobacter</taxon>
    </lineage>
</organism>
<dbReference type="InterPro" id="IPR034122">
    <property type="entry name" value="Retropepsin-like_bacterial"/>
</dbReference>
<dbReference type="Gene3D" id="2.40.70.10">
    <property type="entry name" value="Acid Proteases"/>
    <property type="match status" value="1"/>
</dbReference>
<dbReference type="Pfam" id="PF13975">
    <property type="entry name" value="gag-asp_proteas"/>
    <property type="match status" value="1"/>
</dbReference>
<keyword evidence="1" id="KW-0378">Hydrolase</keyword>
<dbReference type="AlphaFoldDB" id="A0A942DYX2"/>
<dbReference type="RefSeq" id="WP_188255726.1">
    <property type="nucleotide sequence ID" value="NZ_JABVCF010000008.1"/>
</dbReference>
<dbReference type="NCBIfam" id="TIGR02281">
    <property type="entry name" value="clan_AA_DTGA"/>
    <property type="match status" value="1"/>
</dbReference>
<comment type="caution">
    <text evidence="1">The sequence shown here is derived from an EMBL/GenBank/DDBJ whole genome shotgun (WGS) entry which is preliminary data.</text>
</comment>